<sequence>MNNFGQLLLLDGLVSSMKGVKNPMMISSFISSLRDEGARFLGRMVKVLKYPLTSSRFWYHLLLLFLFFLTAGYFVWNNLALSQEKVSRNLPEFYGFLLIVLIAIFISQSINWRFIFQFLMYYLFYLVATYFIRMTLSLNDPGFYWDRFKNFFQYNFLMEGLLIICIALIFNYLSKRFQSFNIPIPKLNASWILAGLVTVVYLTGSEFLNRLETNRFMPVIQVTDQELICAVVVYSFSFFCAYFLVNLIFLQAIKFLCINRASLSLALSSSLIIATIDNYFIQAGITLKGKWYDYYIASGATIFQIVLLTLLFFFIFLVLNRFLPALLLNILLAVTFAVVNQAKFALREEPFLPTDLIWLKDVTFFKDYIAQEALFSSLIVLLLLCLLLFLIRKKVLPNRLIPDLRKQFTVLLIFLSLVGFSGHLIGQHDEGKFPKQVPILSSLYNLYDINWLGISAKANYQSLAYIWVHNLTSEKMVRPEGYNHARVREIYEKYQDISAGINQERGQYISEQTVIYILSESLANPLRLPNIVASDNPLPAITEIIENYTGGEMLSDGYGGGTANMEFQSLTGLVMPYFNPGVSVLYSEVFPNMLYVPTISDQFLEKNRIAIHLAGGGNYNRNVVYSKLQFDQFIAKNGTKNKAKDIVPLGVHASDYSTYQYVLNALDSNENQFFSVITMQNHTPYVAEVENGISISGKEFSDRRNQQLQIYANLLMETDRVTKEFLEKLQDYPKKITVVFYGDHLPGIYPDNFFQDDVESQYLTDYFIWSNEQSQKLDYPKIRSNDFPALLLKETNSRVSPYYALLTQYLPDRDGKRNEEVEEDLKIIQYDLTVGRNYISKYPSFFDISD</sequence>
<dbReference type="InterPro" id="IPR000917">
    <property type="entry name" value="Sulfatase_N"/>
</dbReference>
<proteinExistence type="predicted"/>
<reference evidence="3 4" key="1">
    <citation type="submission" date="2019-03" db="EMBL/GenBank/DDBJ databases">
        <title>Diversity of the mouse oral microbiome.</title>
        <authorList>
            <person name="Joseph S."/>
            <person name="Aduse-Opoku J."/>
            <person name="Curtis M."/>
            <person name="Wade W."/>
            <person name="Hashim A."/>
        </authorList>
    </citation>
    <scope>NUCLEOTIDE SEQUENCE [LARGE SCALE GENOMIC DNA]</scope>
    <source>
        <strain evidence="3 4">HT4</strain>
    </source>
</reference>
<name>A0A4Y9FS47_STRAI</name>
<dbReference type="InterPro" id="IPR017850">
    <property type="entry name" value="Alkaline_phosphatase_core_sf"/>
</dbReference>
<gene>
    <name evidence="3" type="ORF">E4U01_03810</name>
</gene>
<dbReference type="EMBL" id="SPQA01000009">
    <property type="protein sequence ID" value="TFU31078.1"/>
    <property type="molecule type" value="Genomic_DNA"/>
</dbReference>
<dbReference type="Gene3D" id="3.40.720.10">
    <property type="entry name" value="Alkaline Phosphatase, subunit A"/>
    <property type="match status" value="1"/>
</dbReference>
<dbReference type="SUPFAM" id="SSF53649">
    <property type="entry name" value="Alkaline phosphatase-like"/>
    <property type="match status" value="1"/>
</dbReference>
<protein>
    <submittedName>
        <fullName evidence="3">LTA synthase family protein</fullName>
    </submittedName>
</protein>
<evidence type="ECO:0000313" key="4">
    <source>
        <dbReference type="Proteomes" id="UP000297747"/>
    </source>
</evidence>
<dbReference type="Pfam" id="PF00884">
    <property type="entry name" value="Sulfatase"/>
    <property type="match status" value="1"/>
</dbReference>
<comment type="caution">
    <text evidence="3">The sequence shown here is derived from an EMBL/GenBank/DDBJ whole genome shotgun (WGS) entry which is preliminary data.</text>
</comment>
<dbReference type="CDD" id="cd16015">
    <property type="entry name" value="LTA_synthase"/>
    <property type="match status" value="1"/>
</dbReference>
<feature type="transmembrane region" description="Helical" evidence="1">
    <location>
        <begin position="326"/>
        <end position="346"/>
    </location>
</feature>
<feature type="transmembrane region" description="Helical" evidence="1">
    <location>
        <begin position="368"/>
        <end position="390"/>
    </location>
</feature>
<feature type="transmembrane region" description="Helical" evidence="1">
    <location>
        <begin position="152"/>
        <end position="173"/>
    </location>
</feature>
<feature type="transmembrane region" description="Helical" evidence="1">
    <location>
        <begin position="114"/>
        <end position="132"/>
    </location>
</feature>
<dbReference type="Proteomes" id="UP000297747">
    <property type="component" value="Unassembled WGS sequence"/>
</dbReference>
<evidence type="ECO:0000313" key="3">
    <source>
        <dbReference type="EMBL" id="TFU31078.1"/>
    </source>
</evidence>
<feature type="transmembrane region" description="Helical" evidence="1">
    <location>
        <begin position="185"/>
        <end position="205"/>
    </location>
</feature>
<keyword evidence="1" id="KW-0812">Transmembrane</keyword>
<dbReference type="AlphaFoldDB" id="A0A4Y9FS47"/>
<evidence type="ECO:0000259" key="2">
    <source>
        <dbReference type="Pfam" id="PF00884"/>
    </source>
</evidence>
<feature type="transmembrane region" description="Helical" evidence="1">
    <location>
        <begin position="57"/>
        <end position="76"/>
    </location>
</feature>
<feature type="transmembrane region" description="Helical" evidence="1">
    <location>
        <begin position="88"/>
        <end position="107"/>
    </location>
</feature>
<feature type="transmembrane region" description="Helical" evidence="1">
    <location>
        <begin position="294"/>
        <end position="319"/>
    </location>
</feature>
<evidence type="ECO:0000256" key="1">
    <source>
        <dbReference type="SAM" id="Phobius"/>
    </source>
</evidence>
<keyword evidence="1" id="KW-1133">Transmembrane helix</keyword>
<keyword evidence="1" id="KW-0472">Membrane</keyword>
<accession>A0A4Y9FS47</accession>
<feature type="transmembrane region" description="Helical" evidence="1">
    <location>
        <begin position="261"/>
        <end position="282"/>
    </location>
</feature>
<organism evidence="3 4">
    <name type="scientific">Streptococcus acidominimus</name>
    <dbReference type="NCBI Taxonomy" id="1326"/>
    <lineage>
        <taxon>Bacteria</taxon>
        <taxon>Bacillati</taxon>
        <taxon>Bacillota</taxon>
        <taxon>Bacilli</taxon>
        <taxon>Lactobacillales</taxon>
        <taxon>Streptococcaceae</taxon>
        <taxon>Streptococcus</taxon>
    </lineage>
</organism>
<feature type="transmembrane region" description="Helical" evidence="1">
    <location>
        <begin position="225"/>
        <end position="249"/>
    </location>
</feature>
<feature type="transmembrane region" description="Helical" evidence="1">
    <location>
        <begin position="410"/>
        <end position="426"/>
    </location>
</feature>
<feature type="domain" description="Sulfatase N-terminal" evidence="2">
    <location>
        <begin position="512"/>
        <end position="793"/>
    </location>
</feature>